<dbReference type="EMBL" id="AMZH03014245">
    <property type="protein sequence ID" value="RRT47965.1"/>
    <property type="molecule type" value="Genomic_DNA"/>
</dbReference>
<dbReference type="AlphaFoldDB" id="A0A426Y8B7"/>
<evidence type="ECO:0000313" key="1">
    <source>
        <dbReference type="EMBL" id="RRT47965.1"/>
    </source>
</evidence>
<gene>
    <name evidence="1" type="ORF">B296_00026491</name>
</gene>
<organism evidence="1 2">
    <name type="scientific">Ensete ventricosum</name>
    <name type="common">Abyssinian banana</name>
    <name type="synonym">Musa ensete</name>
    <dbReference type="NCBI Taxonomy" id="4639"/>
    <lineage>
        <taxon>Eukaryota</taxon>
        <taxon>Viridiplantae</taxon>
        <taxon>Streptophyta</taxon>
        <taxon>Embryophyta</taxon>
        <taxon>Tracheophyta</taxon>
        <taxon>Spermatophyta</taxon>
        <taxon>Magnoliopsida</taxon>
        <taxon>Liliopsida</taxon>
        <taxon>Zingiberales</taxon>
        <taxon>Musaceae</taxon>
        <taxon>Ensete</taxon>
    </lineage>
</organism>
<protein>
    <submittedName>
        <fullName evidence="1">Uncharacterized protein</fullName>
    </submittedName>
</protein>
<proteinExistence type="predicted"/>
<dbReference type="Proteomes" id="UP000287651">
    <property type="component" value="Unassembled WGS sequence"/>
</dbReference>
<name>A0A426Y8B7_ENSVE</name>
<sequence length="115" mass="12728">MRDPNLCTGSVHRSLGRGRWHAVVAVGGQGHRLRGLCCTQWCSTQLPSATCGRPTRGLRLRMTTTACRGRLTWPLLHAAAASRLWQTREHPPLNATARLTSPAHGLGHRQHDHRC</sequence>
<reference evidence="1 2" key="1">
    <citation type="journal article" date="2014" name="Agronomy (Basel)">
        <title>A Draft Genome Sequence for Ensete ventricosum, the Drought-Tolerant Tree Against Hunger.</title>
        <authorList>
            <person name="Harrison J."/>
            <person name="Moore K.A."/>
            <person name="Paszkiewicz K."/>
            <person name="Jones T."/>
            <person name="Grant M."/>
            <person name="Ambacheew D."/>
            <person name="Muzemil S."/>
            <person name="Studholme D.J."/>
        </authorList>
    </citation>
    <scope>NUCLEOTIDE SEQUENCE [LARGE SCALE GENOMIC DNA]</scope>
</reference>
<accession>A0A426Y8B7</accession>
<comment type="caution">
    <text evidence="1">The sequence shown here is derived from an EMBL/GenBank/DDBJ whole genome shotgun (WGS) entry which is preliminary data.</text>
</comment>
<evidence type="ECO:0000313" key="2">
    <source>
        <dbReference type="Proteomes" id="UP000287651"/>
    </source>
</evidence>